<feature type="region of interest" description="Disordered" evidence="1">
    <location>
        <begin position="33"/>
        <end position="124"/>
    </location>
</feature>
<dbReference type="AlphaFoldDB" id="A0AAD1VVG2"/>
<dbReference type="EMBL" id="OW240913">
    <property type="protein sequence ID" value="CAH2252190.1"/>
    <property type="molecule type" value="Genomic_DNA"/>
</dbReference>
<reference evidence="2" key="1">
    <citation type="submission" date="2022-03" db="EMBL/GenBank/DDBJ databases">
        <authorList>
            <person name="Alioto T."/>
            <person name="Alioto T."/>
            <person name="Gomez Garrido J."/>
        </authorList>
    </citation>
    <scope>NUCLEOTIDE SEQUENCE</scope>
</reference>
<proteinExistence type="predicted"/>
<organism evidence="2 3">
    <name type="scientific">Pelobates cultripes</name>
    <name type="common">Western spadefoot toad</name>
    <dbReference type="NCBI Taxonomy" id="61616"/>
    <lineage>
        <taxon>Eukaryota</taxon>
        <taxon>Metazoa</taxon>
        <taxon>Chordata</taxon>
        <taxon>Craniata</taxon>
        <taxon>Vertebrata</taxon>
        <taxon>Euteleostomi</taxon>
        <taxon>Amphibia</taxon>
        <taxon>Batrachia</taxon>
        <taxon>Anura</taxon>
        <taxon>Pelobatoidea</taxon>
        <taxon>Pelobatidae</taxon>
        <taxon>Pelobates</taxon>
    </lineage>
</organism>
<feature type="compositionally biased region" description="Polar residues" evidence="1">
    <location>
        <begin position="100"/>
        <end position="117"/>
    </location>
</feature>
<feature type="compositionally biased region" description="Basic and acidic residues" evidence="1">
    <location>
        <begin position="45"/>
        <end position="58"/>
    </location>
</feature>
<protein>
    <submittedName>
        <fullName evidence="2">Uncharacterized protein</fullName>
    </submittedName>
</protein>
<sequence>MALPRSLTCGAYMHRAEGITRVRAQAPEVPRAVCVSQAGNGKATGSRDRSQEGRKPRGEGTVAAIAGSARAGRGDPQGNPKARQHPRIPDPHINQRGTHKASSPDNKYKIGSNNANKYTKEPRADTLSELDSAHLEAAAKKEEVGGSDCGISYCCHFVLIGCLKKIC</sequence>
<evidence type="ECO:0000313" key="3">
    <source>
        <dbReference type="Proteomes" id="UP001295444"/>
    </source>
</evidence>
<dbReference type="Proteomes" id="UP001295444">
    <property type="component" value="Chromosome 02"/>
</dbReference>
<keyword evidence="3" id="KW-1185">Reference proteome</keyword>
<gene>
    <name evidence="2" type="ORF">PECUL_23A034637</name>
</gene>
<name>A0AAD1VVG2_PELCU</name>
<evidence type="ECO:0000313" key="2">
    <source>
        <dbReference type="EMBL" id="CAH2252190.1"/>
    </source>
</evidence>
<evidence type="ECO:0000256" key="1">
    <source>
        <dbReference type="SAM" id="MobiDB-lite"/>
    </source>
</evidence>
<accession>A0AAD1VVG2</accession>